<proteinExistence type="predicted"/>
<gene>
    <name evidence="1" type="ORF">BDV98DRAFT_574403</name>
</gene>
<dbReference type="EMBL" id="ML178847">
    <property type="protein sequence ID" value="TFK97398.1"/>
    <property type="molecule type" value="Genomic_DNA"/>
</dbReference>
<evidence type="ECO:0000313" key="1">
    <source>
        <dbReference type="EMBL" id="TFK97398.1"/>
    </source>
</evidence>
<reference evidence="1 2" key="1">
    <citation type="journal article" date="2019" name="Nat. Ecol. Evol.">
        <title>Megaphylogeny resolves global patterns of mushroom evolution.</title>
        <authorList>
            <person name="Varga T."/>
            <person name="Krizsan K."/>
            <person name="Foldi C."/>
            <person name="Dima B."/>
            <person name="Sanchez-Garcia M."/>
            <person name="Sanchez-Ramirez S."/>
            <person name="Szollosi G.J."/>
            <person name="Szarkandi J.G."/>
            <person name="Papp V."/>
            <person name="Albert L."/>
            <person name="Andreopoulos W."/>
            <person name="Angelini C."/>
            <person name="Antonin V."/>
            <person name="Barry K.W."/>
            <person name="Bougher N.L."/>
            <person name="Buchanan P."/>
            <person name="Buyck B."/>
            <person name="Bense V."/>
            <person name="Catcheside P."/>
            <person name="Chovatia M."/>
            <person name="Cooper J."/>
            <person name="Damon W."/>
            <person name="Desjardin D."/>
            <person name="Finy P."/>
            <person name="Geml J."/>
            <person name="Haridas S."/>
            <person name="Hughes K."/>
            <person name="Justo A."/>
            <person name="Karasinski D."/>
            <person name="Kautmanova I."/>
            <person name="Kiss B."/>
            <person name="Kocsube S."/>
            <person name="Kotiranta H."/>
            <person name="LaButti K.M."/>
            <person name="Lechner B.E."/>
            <person name="Liimatainen K."/>
            <person name="Lipzen A."/>
            <person name="Lukacs Z."/>
            <person name="Mihaltcheva S."/>
            <person name="Morgado L.N."/>
            <person name="Niskanen T."/>
            <person name="Noordeloos M.E."/>
            <person name="Ohm R.A."/>
            <person name="Ortiz-Santana B."/>
            <person name="Ovrebo C."/>
            <person name="Racz N."/>
            <person name="Riley R."/>
            <person name="Savchenko A."/>
            <person name="Shiryaev A."/>
            <person name="Soop K."/>
            <person name="Spirin V."/>
            <person name="Szebenyi C."/>
            <person name="Tomsovsky M."/>
            <person name="Tulloss R.E."/>
            <person name="Uehling J."/>
            <person name="Grigoriev I.V."/>
            <person name="Vagvolgyi C."/>
            <person name="Papp T."/>
            <person name="Martin F.M."/>
            <person name="Miettinen O."/>
            <person name="Hibbett D.S."/>
            <person name="Nagy L.G."/>
        </authorList>
    </citation>
    <scope>NUCLEOTIDE SEQUENCE [LARGE SCALE GENOMIC DNA]</scope>
    <source>
        <strain evidence="1 2">CBS 309.79</strain>
    </source>
</reference>
<dbReference type="Proteomes" id="UP000305067">
    <property type="component" value="Unassembled WGS sequence"/>
</dbReference>
<organism evidence="1 2">
    <name type="scientific">Pterulicium gracile</name>
    <dbReference type="NCBI Taxonomy" id="1884261"/>
    <lineage>
        <taxon>Eukaryota</taxon>
        <taxon>Fungi</taxon>
        <taxon>Dikarya</taxon>
        <taxon>Basidiomycota</taxon>
        <taxon>Agaricomycotina</taxon>
        <taxon>Agaricomycetes</taxon>
        <taxon>Agaricomycetidae</taxon>
        <taxon>Agaricales</taxon>
        <taxon>Pleurotineae</taxon>
        <taxon>Pterulaceae</taxon>
        <taxon>Pterulicium</taxon>
    </lineage>
</organism>
<accession>A0A5C3QB50</accession>
<protein>
    <submittedName>
        <fullName evidence="1">Uncharacterized protein</fullName>
    </submittedName>
</protein>
<evidence type="ECO:0000313" key="2">
    <source>
        <dbReference type="Proteomes" id="UP000305067"/>
    </source>
</evidence>
<name>A0A5C3QB50_9AGAR</name>
<sequence>MDSRSVFIPFRPTFVVSLLPVANVHECLRFDSISQLKFSLVSLPTVLDYEYAY</sequence>
<keyword evidence="2" id="KW-1185">Reference proteome</keyword>
<dbReference type="AlphaFoldDB" id="A0A5C3QB50"/>